<dbReference type="Proteomes" id="UP000198287">
    <property type="component" value="Unassembled WGS sequence"/>
</dbReference>
<evidence type="ECO:0000256" key="1">
    <source>
        <dbReference type="SAM" id="Phobius"/>
    </source>
</evidence>
<feature type="transmembrane region" description="Helical" evidence="1">
    <location>
        <begin position="491"/>
        <end position="511"/>
    </location>
</feature>
<protein>
    <submittedName>
        <fullName evidence="3">Uncharacterized protein</fullName>
    </submittedName>
</protein>
<accession>A0A226DVH0</accession>
<proteinExistence type="predicted"/>
<feature type="transmembrane region" description="Helical" evidence="1">
    <location>
        <begin position="309"/>
        <end position="325"/>
    </location>
</feature>
<gene>
    <name evidence="3" type="ORF">Fcan01_15420</name>
</gene>
<name>A0A226DVH0_FOLCA</name>
<organism evidence="3 4">
    <name type="scientific">Folsomia candida</name>
    <name type="common">Springtail</name>
    <dbReference type="NCBI Taxonomy" id="158441"/>
    <lineage>
        <taxon>Eukaryota</taxon>
        <taxon>Metazoa</taxon>
        <taxon>Ecdysozoa</taxon>
        <taxon>Arthropoda</taxon>
        <taxon>Hexapoda</taxon>
        <taxon>Collembola</taxon>
        <taxon>Entomobryomorpha</taxon>
        <taxon>Isotomoidea</taxon>
        <taxon>Isotomidae</taxon>
        <taxon>Proisotominae</taxon>
        <taxon>Folsomia</taxon>
    </lineage>
</organism>
<feature type="signal peptide" evidence="2">
    <location>
        <begin position="1"/>
        <end position="20"/>
    </location>
</feature>
<evidence type="ECO:0000313" key="4">
    <source>
        <dbReference type="Proteomes" id="UP000198287"/>
    </source>
</evidence>
<dbReference type="AlphaFoldDB" id="A0A226DVH0"/>
<keyword evidence="4" id="KW-1185">Reference proteome</keyword>
<comment type="caution">
    <text evidence="3">The sequence shown here is derived from an EMBL/GenBank/DDBJ whole genome shotgun (WGS) entry which is preliminary data.</text>
</comment>
<keyword evidence="1" id="KW-1133">Transmembrane helix</keyword>
<keyword evidence="1" id="KW-0812">Transmembrane</keyword>
<keyword evidence="1" id="KW-0472">Membrane</keyword>
<feature type="transmembrane region" description="Helical" evidence="1">
    <location>
        <begin position="264"/>
        <end position="284"/>
    </location>
</feature>
<dbReference type="EMBL" id="LNIX01000010">
    <property type="protein sequence ID" value="OXA49253.1"/>
    <property type="molecule type" value="Genomic_DNA"/>
</dbReference>
<keyword evidence="2" id="KW-0732">Signal</keyword>
<evidence type="ECO:0000256" key="2">
    <source>
        <dbReference type="SAM" id="SignalP"/>
    </source>
</evidence>
<reference evidence="3 4" key="1">
    <citation type="submission" date="2015-12" db="EMBL/GenBank/DDBJ databases">
        <title>The genome of Folsomia candida.</title>
        <authorList>
            <person name="Faddeeva A."/>
            <person name="Derks M.F."/>
            <person name="Anvar Y."/>
            <person name="Smit S."/>
            <person name="Van Straalen N."/>
            <person name="Roelofs D."/>
        </authorList>
    </citation>
    <scope>NUCLEOTIDE SEQUENCE [LARGE SCALE GENOMIC DNA]</scope>
    <source>
        <strain evidence="3 4">VU population</strain>
        <tissue evidence="3">Whole body</tissue>
    </source>
</reference>
<evidence type="ECO:0000313" key="3">
    <source>
        <dbReference type="EMBL" id="OXA49253.1"/>
    </source>
</evidence>
<feature type="chain" id="PRO_5012330252" evidence="2">
    <location>
        <begin position="21"/>
        <end position="521"/>
    </location>
</feature>
<sequence>MLKSKIVIILLFLFIAIASTLKLSPIITQPRMKCTWKYSIFGPGKNYSTKLNLDKLFFESETTKFPTILEDFLESKDIFVLHVDYDDSNDVSKPIIFSAFQQRPTHVWQYDPERDLPQPSGNFGLTWIWVFEPDSVDRNFYISTPINPSKLSELYELPTFIVPRFLVLLHLQRYLNFTLAFVLNYDLAQKEQAEAGGVLLPTIYTPKMFSYGFGPNTRHTNMNPLITTYLKIREEPLHILYCEKDPDPYTPSAFSAMLFRAFDFATWICLLFTYIFCALATKLVSRTDAYPFFRVVCIFFRQSMNKFKPLHLIVSFVFIPVLFPYEADITARVIAPDEPKIYNNFKELLNNSFTIFVKQVNIGSDMYTVNEYDSVIYKMAEANMTEKNNNNFNVPSCIQGSIKRTIFYRKNGLEKKCHLVKEPIVPNELSTWTFKRDRGGGFIRKKTNQMFEHGLTALWYNSYERVLLTRPNLKHAAFLHIRHEVLKIRKVAFAFVTGSIFIVVSIVVAITEKICYYWKRR</sequence>